<keyword evidence="3" id="KW-0012">Acyltransferase</keyword>
<dbReference type="EMBL" id="LKAJ01000032">
    <property type="protein sequence ID" value="KRG17326.1"/>
    <property type="molecule type" value="Genomic_DNA"/>
</dbReference>
<sequence>MKHEIVLTQCKLVAASLEDYPTMQNMGRFYVYDMSEYIHDDGWSMPDNGLYECIDFKKYWQTEHAWPYFIRYNNELAGFVIIDKKGFHATTDFNMAQFYILRRFKGLGLGKYIAHFCFEQYKGNWEVMVIPSNIGAYQFWQKCIQQYTDDYKESHQVVSHLQNSEKIIFRFSSKP</sequence>
<feature type="domain" description="N-acetyltransferase" evidence="1">
    <location>
        <begin position="57"/>
        <end position="143"/>
    </location>
</feature>
<dbReference type="GO" id="GO:0016747">
    <property type="term" value="F:acyltransferase activity, transferring groups other than amino-acyl groups"/>
    <property type="evidence" value="ECO:0007669"/>
    <property type="project" value="InterPro"/>
</dbReference>
<reference evidence="2" key="1">
    <citation type="submission" date="2015-09" db="EMBL/GenBank/DDBJ databases">
        <title>Draft Genome Sequences of Two Novel Amoeba-resistant Intranuclear Bacteria, Candidatus Berkiella cookevillensis and Candidatus Berkiella aquae.</title>
        <authorList>
            <person name="Mehari Y.T."/>
            <person name="Arivett B.A."/>
            <person name="Farone A.L."/>
            <person name="Gunderson J.H."/>
            <person name="Farone M.B."/>
        </authorList>
    </citation>
    <scope>NUCLEOTIDE SEQUENCE [LARGE SCALE GENOMIC DNA]</scope>
    <source>
        <strain evidence="2">HT99</strain>
    </source>
</reference>
<gene>
    <name evidence="3" type="ORF">HT99x_000860</name>
    <name evidence="2" type="ORF">HT99x_03206</name>
</gene>
<dbReference type="OrthoDB" id="9801656at2"/>
<dbReference type="AlphaFoldDB" id="A0A0Q9YJZ7"/>
<protein>
    <submittedName>
        <fullName evidence="3">GNAT family N-acetyltransferase</fullName>
        <ecNumber evidence="3">2.3.1.-</ecNumber>
    </submittedName>
</protein>
<name>A0A0Q9YJZ7_9GAMM</name>
<dbReference type="InterPro" id="IPR016181">
    <property type="entry name" value="Acyl_CoA_acyltransferase"/>
</dbReference>
<reference evidence="3" key="3">
    <citation type="submission" date="2021-06" db="EMBL/GenBank/DDBJ databases">
        <title>Genomic Description and Analysis of Intracellular Bacteria, Candidatus Berkiella cookevillensis and Candidatus Berkiella aquae.</title>
        <authorList>
            <person name="Kidane D.T."/>
            <person name="Mehari Y.T."/>
            <person name="Rice F.C."/>
            <person name="Arivett B.A."/>
            <person name="Farone A.L."/>
            <person name="Berk S.G."/>
            <person name="Farone M.B."/>
        </authorList>
    </citation>
    <scope>NUCLEOTIDE SEQUENCE</scope>
    <source>
        <strain evidence="3">HT99</strain>
    </source>
</reference>
<evidence type="ECO:0000259" key="1">
    <source>
        <dbReference type="Pfam" id="PF00583"/>
    </source>
</evidence>
<dbReference type="SUPFAM" id="SSF55729">
    <property type="entry name" value="Acyl-CoA N-acyltransferases (Nat)"/>
    <property type="match status" value="1"/>
</dbReference>
<evidence type="ECO:0000313" key="2">
    <source>
        <dbReference type="EMBL" id="KRG17326.1"/>
    </source>
</evidence>
<proteinExistence type="predicted"/>
<dbReference type="Proteomes" id="UP000051497">
    <property type="component" value="Unassembled WGS sequence"/>
</dbReference>
<dbReference type="InterPro" id="IPR000182">
    <property type="entry name" value="GNAT_dom"/>
</dbReference>
<reference evidence="3" key="2">
    <citation type="journal article" date="2016" name="Genome Announc.">
        <title>Draft Genome Sequences of Two Novel Amoeba-Resistant Intranuclear Bacteria, 'Candidatus Berkiella cookevillensis' and 'Candidatus Berkiella aquae'.</title>
        <authorList>
            <person name="Mehari Y.T."/>
            <person name="Arivett B.A."/>
            <person name="Farone A.L."/>
            <person name="Gunderson J.H."/>
            <person name="Farone M.B."/>
        </authorList>
    </citation>
    <scope>NUCLEOTIDE SEQUENCE</scope>
    <source>
        <strain evidence="3">HT99</strain>
    </source>
</reference>
<dbReference type="EMBL" id="LKAJ02000001">
    <property type="protein sequence ID" value="MCS5709968.1"/>
    <property type="molecule type" value="Genomic_DNA"/>
</dbReference>
<keyword evidence="3" id="KW-0808">Transferase</keyword>
<evidence type="ECO:0000313" key="4">
    <source>
        <dbReference type="Proteomes" id="UP000051497"/>
    </source>
</evidence>
<dbReference type="RefSeq" id="WP_075067786.1">
    <property type="nucleotide sequence ID" value="NZ_LKAJ02000001.1"/>
</dbReference>
<dbReference type="Pfam" id="PF00583">
    <property type="entry name" value="Acetyltransf_1"/>
    <property type="match status" value="1"/>
</dbReference>
<keyword evidence="4" id="KW-1185">Reference proteome</keyword>
<dbReference type="Gene3D" id="3.40.630.30">
    <property type="match status" value="1"/>
</dbReference>
<dbReference type="EC" id="2.3.1.-" evidence="3"/>
<accession>A0A0Q9YJZ7</accession>
<dbReference type="STRING" id="295108.HT99x_03206"/>
<organism evidence="2">
    <name type="scientific">Candidatus Berkiella aquae</name>
    <dbReference type="NCBI Taxonomy" id="295108"/>
    <lineage>
        <taxon>Bacteria</taxon>
        <taxon>Pseudomonadati</taxon>
        <taxon>Pseudomonadota</taxon>
        <taxon>Gammaproteobacteria</taxon>
        <taxon>Candidatus Berkiellales</taxon>
        <taxon>Candidatus Berkiellaceae</taxon>
        <taxon>Candidatus Berkiella</taxon>
    </lineage>
</organism>
<comment type="caution">
    <text evidence="2">The sequence shown here is derived from an EMBL/GenBank/DDBJ whole genome shotgun (WGS) entry which is preliminary data.</text>
</comment>
<evidence type="ECO:0000313" key="3">
    <source>
        <dbReference type="EMBL" id="MCS5709968.1"/>
    </source>
</evidence>